<proteinExistence type="inferred from homology"/>
<dbReference type="Pfam" id="PF00067">
    <property type="entry name" value="p450"/>
    <property type="match status" value="1"/>
</dbReference>
<evidence type="ECO:0000256" key="2">
    <source>
        <dbReference type="ARBA" id="ARBA00010617"/>
    </source>
</evidence>
<keyword evidence="7" id="KW-0472">Membrane</keyword>
<dbReference type="Gene3D" id="1.10.630.10">
    <property type="entry name" value="Cytochrome P450"/>
    <property type="match status" value="1"/>
</dbReference>
<evidence type="ECO:0008006" key="10">
    <source>
        <dbReference type="Google" id="ProtNLM"/>
    </source>
</evidence>
<evidence type="ECO:0000256" key="5">
    <source>
        <dbReference type="ARBA" id="ARBA00023004"/>
    </source>
</evidence>
<keyword evidence="9" id="KW-1185">Reference proteome</keyword>
<keyword evidence="7" id="KW-1133">Transmembrane helix</keyword>
<accession>A0ABR3X9R9</accession>
<protein>
    <recommendedName>
        <fullName evidence="10">Cytochrome P450 monooxygenase</fullName>
    </recommendedName>
</protein>
<dbReference type="InterPro" id="IPR036396">
    <property type="entry name" value="Cyt_P450_sf"/>
</dbReference>
<keyword evidence="4 6" id="KW-0479">Metal-binding</keyword>
<comment type="caution">
    <text evidence="8">The sequence shown here is derived from an EMBL/GenBank/DDBJ whole genome shotgun (WGS) entry which is preliminary data.</text>
</comment>
<evidence type="ECO:0000256" key="4">
    <source>
        <dbReference type="ARBA" id="ARBA00022723"/>
    </source>
</evidence>
<reference evidence="8 9" key="1">
    <citation type="journal article" date="2024" name="IMA Fungus">
        <title>IMA Genome - F19 : A genome assembly and annotation guide to empower mycologists, including annotated draft genome sequences of Ceratocystis pirilliformis, Diaporthe australafricana, Fusarium ophioides, Paecilomyces lecythidis, and Sporothrix stenoceras.</title>
        <authorList>
            <person name="Aylward J."/>
            <person name="Wilson A.M."/>
            <person name="Visagie C.M."/>
            <person name="Spraker J."/>
            <person name="Barnes I."/>
            <person name="Buitendag C."/>
            <person name="Ceriani C."/>
            <person name="Del Mar Angel L."/>
            <person name="du Plessis D."/>
            <person name="Fuchs T."/>
            <person name="Gasser K."/>
            <person name="Kramer D."/>
            <person name="Li W."/>
            <person name="Munsamy K."/>
            <person name="Piso A."/>
            <person name="Price J.L."/>
            <person name="Sonnekus B."/>
            <person name="Thomas C."/>
            <person name="van der Nest A."/>
            <person name="van Dijk A."/>
            <person name="van Heerden A."/>
            <person name="van Vuuren N."/>
            <person name="Yilmaz N."/>
            <person name="Duong T.A."/>
            <person name="van der Merwe N.A."/>
            <person name="Wingfield M.J."/>
            <person name="Wingfield B.D."/>
        </authorList>
    </citation>
    <scope>NUCLEOTIDE SEQUENCE [LARGE SCALE GENOMIC DNA]</scope>
    <source>
        <strain evidence="8 9">CMW 18300</strain>
    </source>
</reference>
<gene>
    <name evidence="8" type="ORF">Daus18300_004225</name>
</gene>
<feature type="transmembrane region" description="Helical" evidence="7">
    <location>
        <begin position="12"/>
        <end position="33"/>
    </location>
</feature>
<comment type="similarity">
    <text evidence="2 6">Belongs to the cytochrome P450 family.</text>
</comment>
<keyword evidence="6" id="KW-0560">Oxidoreductase</keyword>
<name>A0ABR3X9R9_9PEZI</name>
<dbReference type="PANTHER" id="PTHR24305">
    <property type="entry name" value="CYTOCHROME P450"/>
    <property type="match status" value="1"/>
</dbReference>
<dbReference type="PANTHER" id="PTHR24305:SF210">
    <property type="entry name" value="CYTOCHROME P450 MONOOXYGENASE ASQL-RELATED"/>
    <property type="match status" value="1"/>
</dbReference>
<dbReference type="PRINTS" id="PR00385">
    <property type="entry name" value="P450"/>
</dbReference>
<dbReference type="EMBL" id="JAWRVE010000028">
    <property type="protein sequence ID" value="KAL1872679.1"/>
    <property type="molecule type" value="Genomic_DNA"/>
</dbReference>
<evidence type="ECO:0000256" key="6">
    <source>
        <dbReference type="RuleBase" id="RU000461"/>
    </source>
</evidence>
<dbReference type="PROSITE" id="PS00086">
    <property type="entry name" value="CYTOCHROME_P450"/>
    <property type="match status" value="1"/>
</dbReference>
<evidence type="ECO:0000256" key="3">
    <source>
        <dbReference type="ARBA" id="ARBA00022617"/>
    </source>
</evidence>
<keyword evidence="7" id="KW-0812">Transmembrane</keyword>
<evidence type="ECO:0000256" key="7">
    <source>
        <dbReference type="SAM" id="Phobius"/>
    </source>
</evidence>
<keyword evidence="6" id="KW-0503">Monooxygenase</keyword>
<dbReference type="InterPro" id="IPR017972">
    <property type="entry name" value="Cyt_P450_CS"/>
</dbReference>
<dbReference type="PRINTS" id="PR00463">
    <property type="entry name" value="EP450I"/>
</dbReference>
<dbReference type="SUPFAM" id="SSF48264">
    <property type="entry name" value="Cytochrome P450"/>
    <property type="match status" value="1"/>
</dbReference>
<dbReference type="InterPro" id="IPR002401">
    <property type="entry name" value="Cyt_P450_E_grp-I"/>
</dbReference>
<dbReference type="CDD" id="cd11058">
    <property type="entry name" value="CYP60B-like"/>
    <property type="match status" value="1"/>
</dbReference>
<sequence length="537" mass="59430">MFFRANMSTGDWIISIFLGLATYAASNIIYNLYLHPLAHFPGPRLWQCSYLPRFRAGVKGELEASIKAFHERYGAVVRYSPGELSFTAPAAWRDIYGFREHALVKDPSFYGLIHLSRDRSHSIFTADGDQHPRVRKALSYAFSERALRDQEPYVTKYVDLLMLRLRELATPSESSSSSGGAGALVDLVEWYNFTTFDIIGELAIAQSFGCLRGSRYHEWVRGFWDVIKLGAFVRALAVSTNAAFPQLLRALAPRSLKDARRRHLEYVGRSTERRLNEGELREKPDFISYVLASGREDQQQQQQDGKSGGGAAVLTAGEVEANANFLLLAGTETTATALAGTTYYLLTNRPALRRAIDEVRGAFPRGGDGDDAAITFATAAADRLPYLQACLTEGLRLYPPGPIAAPRRTAPGKVTMIAGHAVPGGVTVGVHAWSASHSADNFHLASEFHPERWLASSSSPSEFAGDRTAAAQPFSYGPRNCLGKPFAYSEMRVILARMLWNFDMELSPESEGWEKQKVYTLWDKGPLMVKLSARDGK</sequence>
<evidence type="ECO:0000313" key="9">
    <source>
        <dbReference type="Proteomes" id="UP001583177"/>
    </source>
</evidence>
<comment type="cofactor">
    <cofactor evidence="1">
        <name>heme</name>
        <dbReference type="ChEBI" id="CHEBI:30413"/>
    </cofactor>
</comment>
<organism evidence="8 9">
    <name type="scientific">Diaporthe australafricana</name>
    <dbReference type="NCBI Taxonomy" id="127596"/>
    <lineage>
        <taxon>Eukaryota</taxon>
        <taxon>Fungi</taxon>
        <taxon>Dikarya</taxon>
        <taxon>Ascomycota</taxon>
        <taxon>Pezizomycotina</taxon>
        <taxon>Sordariomycetes</taxon>
        <taxon>Sordariomycetidae</taxon>
        <taxon>Diaporthales</taxon>
        <taxon>Diaporthaceae</taxon>
        <taxon>Diaporthe</taxon>
    </lineage>
</organism>
<dbReference type="Proteomes" id="UP001583177">
    <property type="component" value="Unassembled WGS sequence"/>
</dbReference>
<dbReference type="InterPro" id="IPR001128">
    <property type="entry name" value="Cyt_P450"/>
</dbReference>
<dbReference type="InterPro" id="IPR050121">
    <property type="entry name" value="Cytochrome_P450_monoxygenase"/>
</dbReference>
<keyword evidence="5 6" id="KW-0408">Iron</keyword>
<evidence type="ECO:0000313" key="8">
    <source>
        <dbReference type="EMBL" id="KAL1872679.1"/>
    </source>
</evidence>
<keyword evidence="3 6" id="KW-0349">Heme</keyword>
<evidence type="ECO:0000256" key="1">
    <source>
        <dbReference type="ARBA" id="ARBA00001971"/>
    </source>
</evidence>